<reference evidence="2 3" key="1">
    <citation type="submission" date="2015-07" db="EMBL/GenBank/DDBJ databases">
        <title>Draft genome sequence of a diazotrophic, plant growth-promoting rhizobacterium of the Pseudomonas syringae complex.</title>
        <authorList>
            <person name="Patten C.L."/>
            <person name="Jeong H."/>
        </authorList>
    </citation>
    <scope>NUCLEOTIDE SEQUENCE [LARGE SCALE GENOMIC DNA]</scope>
    <source>
        <strain evidence="2 3">GR12-2</strain>
    </source>
</reference>
<dbReference type="PANTHER" id="PTHR11365">
    <property type="entry name" value="5-OXOPROLINASE RELATED"/>
    <property type="match status" value="1"/>
</dbReference>
<evidence type="ECO:0000313" key="2">
    <source>
        <dbReference type="EMBL" id="OCR22732.1"/>
    </source>
</evidence>
<dbReference type="InterPro" id="IPR003692">
    <property type="entry name" value="Hydantoinase_B"/>
</dbReference>
<feature type="domain" description="Hydantoinase B/oxoprolinase" evidence="1">
    <location>
        <begin position="4"/>
        <end position="529"/>
    </location>
</feature>
<dbReference type="Proteomes" id="UP000093104">
    <property type="component" value="Unassembled WGS sequence"/>
</dbReference>
<proteinExistence type="predicted"/>
<evidence type="ECO:0000313" key="3">
    <source>
        <dbReference type="Proteomes" id="UP000093104"/>
    </source>
</evidence>
<accession>A0A1C7YYC5</accession>
<dbReference type="GO" id="GO:0017168">
    <property type="term" value="F:5-oxoprolinase (ATP-hydrolyzing) activity"/>
    <property type="evidence" value="ECO:0007669"/>
    <property type="project" value="TreeGrafter"/>
</dbReference>
<dbReference type="PANTHER" id="PTHR11365:SF23">
    <property type="entry name" value="HYPOTHETICAL 5-OXOPROLINASE (EUROFUNG)-RELATED"/>
    <property type="match status" value="1"/>
</dbReference>
<sequence>MSIDKTALQIFANYCSAAAESMAYTLVRTAHSTFVKETEDFSCAMLTPDGQTFASPKTLGATWYTGLDYKAVIDLIDDYRPGDICMTNDPYSGYVATHSPDIVMWKPVFYEGRIVCFVGGHIHNTDVGGAVPASLSRTLTEIHQEGIRFPPCKIVREGVLDESLLHIMSINVRAPEQNLGDLKAEIGMLMTGERRALEIIERFGIETFESGMQALLDYGEQQARTLVRAMPDGEYFFAEYADEDSVNGKPLRVALTLRIQGDELEMDYSGSDPQLASSLNIPTGGHERHALMLVGLNYVLYTLSPDILLNAGVYRMVRCILPEGTVVNAQAPAAVGMRSLTCKLTHMLTFGAFSLALPDRLPACSAGGLAILSVKTLGRDGRQVMASLGPVGGGAGGMPFADGPDASGANNAFLRNTPVEINEAEVPILVKRYCLAPGSGGAGKYRGGLGLVMEFQVFSPGSLVTARNRDRSRFASWGVLGGQAGANSRFTRNPDTDHAEVLGNTDLVNCQPGDVIRLVGAGAGGYGNPFERAPERVLKDVMCGYVSLEQARDDYGVAIVDEVIDVDATAALRNCTREAVDGHFNYGPFRTAFEQKWTRERYAALTKCLASVPVNWRYFLKHRLFEALDAHLAVAPQESAAGDLIQQLFEQQCEQYPELRALTALPA</sequence>
<dbReference type="GO" id="GO:0005829">
    <property type="term" value="C:cytosol"/>
    <property type="evidence" value="ECO:0007669"/>
    <property type="project" value="TreeGrafter"/>
</dbReference>
<organism evidence="2 3">
    <name type="scientific">Pseudomonas syringae</name>
    <dbReference type="NCBI Taxonomy" id="317"/>
    <lineage>
        <taxon>Bacteria</taxon>
        <taxon>Pseudomonadati</taxon>
        <taxon>Pseudomonadota</taxon>
        <taxon>Gammaproteobacteria</taxon>
        <taxon>Pseudomonadales</taxon>
        <taxon>Pseudomonadaceae</taxon>
        <taxon>Pseudomonas</taxon>
    </lineage>
</organism>
<protein>
    <submittedName>
        <fullName evidence="2">Hydantoin utilization protein B</fullName>
    </submittedName>
</protein>
<evidence type="ECO:0000259" key="1">
    <source>
        <dbReference type="Pfam" id="PF02538"/>
    </source>
</evidence>
<dbReference type="OrthoDB" id="5288472at2"/>
<dbReference type="PATRIC" id="fig|317.243.peg.5560"/>
<dbReference type="AlphaFoldDB" id="A0A1C7YYC5"/>
<dbReference type="Pfam" id="PF02538">
    <property type="entry name" value="Hydantoinase_B"/>
    <property type="match status" value="1"/>
</dbReference>
<comment type="caution">
    <text evidence="2">The sequence shown here is derived from an EMBL/GenBank/DDBJ whole genome shotgun (WGS) entry which is preliminary data.</text>
</comment>
<dbReference type="RefSeq" id="WP_065835497.1">
    <property type="nucleotide sequence ID" value="NZ_LGSI01000067.1"/>
</dbReference>
<name>A0A1C7YYC5_PSESX</name>
<dbReference type="EMBL" id="LGSI01000067">
    <property type="protein sequence ID" value="OCR22732.1"/>
    <property type="molecule type" value="Genomic_DNA"/>
</dbReference>
<dbReference type="GO" id="GO:0006749">
    <property type="term" value="P:glutathione metabolic process"/>
    <property type="evidence" value="ECO:0007669"/>
    <property type="project" value="TreeGrafter"/>
</dbReference>
<gene>
    <name evidence="2" type="ORF">AFK24_23480</name>
</gene>
<dbReference type="InterPro" id="IPR045079">
    <property type="entry name" value="Oxoprolinase-like"/>
</dbReference>